<feature type="domain" description="DNA mismatch repair proteins mutS family" evidence="5">
    <location>
        <begin position="681"/>
        <end position="697"/>
    </location>
</feature>
<evidence type="ECO:0000256" key="2">
    <source>
        <dbReference type="ARBA" id="ARBA00022741"/>
    </source>
</evidence>
<dbReference type="GO" id="GO:0140664">
    <property type="term" value="F:ATP-dependent DNA damage sensor activity"/>
    <property type="evidence" value="ECO:0007669"/>
    <property type="project" value="InterPro"/>
</dbReference>
<gene>
    <name evidence="6" type="primary">MSH5</name>
    <name evidence="6" type="ORF">C6P45_001362</name>
</gene>
<dbReference type="PIRSF" id="PIRSF005813">
    <property type="entry name" value="MSH2"/>
    <property type="match status" value="1"/>
</dbReference>
<keyword evidence="2" id="KW-0547">Nucleotide-binding</keyword>
<dbReference type="InterPro" id="IPR027417">
    <property type="entry name" value="P-loop_NTPase"/>
</dbReference>
<dbReference type="SMART" id="SM00534">
    <property type="entry name" value="MUTSac"/>
    <property type="match status" value="1"/>
</dbReference>
<comment type="caution">
    <text evidence="6">The sequence shown here is derived from an EMBL/GenBank/DDBJ whole genome shotgun (WGS) entry which is preliminary data.</text>
</comment>
<dbReference type="InterPro" id="IPR000432">
    <property type="entry name" value="DNA_mismatch_repair_MutS_C"/>
</dbReference>
<dbReference type="EMBL" id="PUHR01000016">
    <property type="protein sequence ID" value="KAG0671075.1"/>
    <property type="molecule type" value="Genomic_DNA"/>
</dbReference>
<name>A0A9P6WEB0_MAUEX</name>
<protein>
    <submittedName>
        <fullName evidence="6">MutS protein msh5</fullName>
    </submittedName>
</protein>
<dbReference type="GO" id="GO:0006298">
    <property type="term" value="P:mismatch repair"/>
    <property type="evidence" value="ECO:0007669"/>
    <property type="project" value="InterPro"/>
</dbReference>
<evidence type="ECO:0000259" key="5">
    <source>
        <dbReference type="PROSITE" id="PS00486"/>
    </source>
</evidence>
<dbReference type="OrthoDB" id="29596at2759"/>
<dbReference type="SUPFAM" id="SSF52540">
    <property type="entry name" value="P-loop containing nucleoside triphosphate hydrolases"/>
    <property type="match status" value="1"/>
</dbReference>
<organism evidence="6 7">
    <name type="scientific">Maudiozyma exigua</name>
    <name type="common">Yeast</name>
    <name type="synonym">Kazachstania exigua</name>
    <dbReference type="NCBI Taxonomy" id="34358"/>
    <lineage>
        <taxon>Eukaryota</taxon>
        <taxon>Fungi</taxon>
        <taxon>Dikarya</taxon>
        <taxon>Ascomycota</taxon>
        <taxon>Saccharomycotina</taxon>
        <taxon>Saccharomycetes</taxon>
        <taxon>Saccharomycetales</taxon>
        <taxon>Saccharomycetaceae</taxon>
        <taxon>Maudiozyma</taxon>
    </lineage>
</organism>
<dbReference type="Pfam" id="PF05192">
    <property type="entry name" value="MutS_III"/>
    <property type="match status" value="1"/>
</dbReference>
<dbReference type="InterPro" id="IPR007696">
    <property type="entry name" value="DNA_mismatch_repair_MutS_core"/>
</dbReference>
<dbReference type="PANTHER" id="PTHR11361">
    <property type="entry name" value="DNA MISMATCH REPAIR PROTEIN MUTS FAMILY MEMBER"/>
    <property type="match status" value="1"/>
</dbReference>
<dbReference type="InterPro" id="IPR036187">
    <property type="entry name" value="DNA_mismatch_repair_MutS_sf"/>
</dbReference>
<comment type="similarity">
    <text evidence="1">Belongs to the DNA mismatch repair MutS family.</text>
</comment>
<evidence type="ECO:0000256" key="1">
    <source>
        <dbReference type="ARBA" id="ARBA00006271"/>
    </source>
</evidence>
<dbReference type="Pfam" id="PF00488">
    <property type="entry name" value="MutS_V"/>
    <property type="match status" value="1"/>
</dbReference>
<dbReference type="PROSITE" id="PS00486">
    <property type="entry name" value="DNA_MISMATCH_REPAIR_2"/>
    <property type="match status" value="1"/>
</dbReference>
<dbReference type="GO" id="GO:0051026">
    <property type="term" value="P:chiasma assembly"/>
    <property type="evidence" value="ECO:0007669"/>
    <property type="project" value="TreeGrafter"/>
</dbReference>
<dbReference type="InterPro" id="IPR045076">
    <property type="entry name" value="MutS"/>
</dbReference>
<dbReference type="InterPro" id="IPR011184">
    <property type="entry name" value="DNA_mismatch_repair_Msh2"/>
</dbReference>
<dbReference type="Proteomes" id="UP000750334">
    <property type="component" value="Unassembled WGS sequence"/>
</dbReference>
<evidence type="ECO:0000256" key="3">
    <source>
        <dbReference type="ARBA" id="ARBA00022840"/>
    </source>
</evidence>
<dbReference type="AlphaFoldDB" id="A0A9P6WEB0"/>
<keyword evidence="4" id="KW-0238">DNA-binding</keyword>
<dbReference type="GO" id="GO:0030983">
    <property type="term" value="F:mismatched DNA binding"/>
    <property type="evidence" value="ECO:0007669"/>
    <property type="project" value="InterPro"/>
</dbReference>
<keyword evidence="3" id="KW-0067">ATP-binding</keyword>
<keyword evidence="7" id="KW-1185">Reference proteome</keyword>
<accession>A0A9P6WEB0</accession>
<dbReference type="GO" id="GO:0005634">
    <property type="term" value="C:nucleus"/>
    <property type="evidence" value="ECO:0007669"/>
    <property type="project" value="TreeGrafter"/>
</dbReference>
<proteinExistence type="inferred from homology"/>
<dbReference type="Gene3D" id="3.40.50.300">
    <property type="entry name" value="P-loop containing nucleotide triphosphate hydrolases"/>
    <property type="match status" value="1"/>
</dbReference>
<evidence type="ECO:0000256" key="4">
    <source>
        <dbReference type="ARBA" id="ARBA00023125"/>
    </source>
</evidence>
<dbReference type="SUPFAM" id="SSF48334">
    <property type="entry name" value="DNA repair protein MutS, domain III"/>
    <property type="match status" value="1"/>
</dbReference>
<dbReference type="PANTHER" id="PTHR11361:SF20">
    <property type="entry name" value="MUTS PROTEIN HOMOLOG 5"/>
    <property type="match status" value="1"/>
</dbReference>
<reference evidence="6 7" key="1">
    <citation type="submission" date="2020-11" db="EMBL/GenBank/DDBJ databases">
        <title>Kefir isolates.</title>
        <authorList>
            <person name="Marcisauskas S."/>
            <person name="Kim Y."/>
            <person name="Blasche S."/>
        </authorList>
    </citation>
    <scope>NUCLEOTIDE SEQUENCE [LARGE SCALE GENOMIC DNA]</scope>
    <source>
        <strain evidence="6 7">OG2</strain>
    </source>
</reference>
<evidence type="ECO:0000313" key="6">
    <source>
        <dbReference type="EMBL" id="KAG0671075.1"/>
    </source>
</evidence>
<sequence length="877" mass="99790">MSENCLKLSEVDGNNRSIEGEVVLAINVKGKKMGFSILDCSNKVLRVLNQDYTLSFATNYHSESILDSGAGNYLDEIISIVESLFLQNRPSVCVVSSRINPVCKEKIADKCKTIRCRVELLGNDLFNNINEFNSIELITSEDGGYLLNLLRKGEESISITRTTVSAIISYFLEYCQDEDHLDASRSSMRTTQSQAQNIIHFIEAINLGDRMLLDSETIASLNIFPETKYGQDKMIESGNFSIFEHFNKTSSALAKHILTNWLLFPLTNISQIKARSDTVGLFVHPGNSNLFDDLCSKIQKCPNMYSILNNLKTGNTSFKNWLQLYSFLEEGCDIYYILSSFPPEGISSESIITEIVEKFNIKAIRDIKQRVESIIDIGETEGCRKVRLLEGLDENLDEYRRNFNDIETILADTAYKEEQNIKRYRIEKCHNSDDLTKRFLNIIYIPQIGYLASITRSFTNRKLLEETLNWSLSFETSTTAYFVTPFTIELNDLYGDIYSFILDIEVEILQDLQEYILQFEGELYYLYRKIGELDVLRSFATVAQSYSYIEPTLKETDCSIHITNGRHPLYETITKTYIPNSLSLRGSSFTDNNWQTDNKKRVALVTGANGSGKTVFLTQIGLIVYLSQIGSYVPADNAIVGITDRILTRIHSKESLLVNRSTFENDMMQMSNCICLSTERSLLLVDEFGKGTDSIDGPALFGSIIKYFSENKRCPRVVACTHFSELFQRNILSTNIEGVQFLQTEVYITPKQQEDFSNIYCTENDRSSNVFLYNIIPGLSTDSLGLLCAKICGMKEEIVKRAVEFSKIMTEGGDIVDYCSIFSKSETEVFQKNQEIIKEFLQWDLDLETTTSQDILAQKLNSILSGYKIQKEFLLDL</sequence>
<dbReference type="Gene3D" id="1.10.1420.10">
    <property type="match status" value="1"/>
</dbReference>
<evidence type="ECO:0000313" key="7">
    <source>
        <dbReference type="Proteomes" id="UP000750334"/>
    </source>
</evidence>
<dbReference type="GO" id="GO:0005524">
    <property type="term" value="F:ATP binding"/>
    <property type="evidence" value="ECO:0007669"/>
    <property type="project" value="UniProtKB-KW"/>
</dbReference>
<dbReference type="SMART" id="SM00533">
    <property type="entry name" value="MUTSd"/>
    <property type="match status" value="1"/>
</dbReference>